<dbReference type="InterPro" id="IPR019812">
    <property type="entry name" value="Hydgase_assmbl_chp_CS"/>
</dbReference>
<organism evidence="2 3">
    <name type="scientific">Anaerolinea thermophila</name>
    <dbReference type="NCBI Taxonomy" id="167964"/>
    <lineage>
        <taxon>Bacteria</taxon>
        <taxon>Bacillati</taxon>
        <taxon>Chloroflexota</taxon>
        <taxon>Anaerolineae</taxon>
        <taxon>Anaerolineales</taxon>
        <taxon>Anaerolineaceae</taxon>
        <taxon>Anaerolinea</taxon>
    </lineage>
</organism>
<dbReference type="PRINTS" id="PR00445">
    <property type="entry name" value="HUPFHYPC"/>
</dbReference>
<dbReference type="PANTHER" id="PTHR35177">
    <property type="entry name" value="HYDROGENASE MATURATION FACTOR HYBG"/>
    <property type="match status" value="1"/>
</dbReference>
<dbReference type="GO" id="GO:0051604">
    <property type="term" value="P:protein maturation"/>
    <property type="evidence" value="ECO:0007669"/>
    <property type="project" value="TreeGrafter"/>
</dbReference>
<dbReference type="GO" id="GO:0005506">
    <property type="term" value="F:iron ion binding"/>
    <property type="evidence" value="ECO:0007669"/>
    <property type="project" value="TreeGrafter"/>
</dbReference>
<accession>A0A101FWZ1</accession>
<protein>
    <submittedName>
        <fullName evidence="2">Hydrogenase formation protein HypC</fullName>
    </submittedName>
</protein>
<dbReference type="Gene3D" id="2.30.30.140">
    <property type="match status" value="1"/>
</dbReference>
<gene>
    <name evidence="2" type="ORF">XD73_1133</name>
</gene>
<name>A0A101FWZ1_9CHLR</name>
<evidence type="ECO:0000256" key="1">
    <source>
        <dbReference type="ARBA" id="ARBA00006018"/>
    </source>
</evidence>
<dbReference type="Proteomes" id="UP000064249">
    <property type="component" value="Unassembled WGS sequence"/>
</dbReference>
<dbReference type="SUPFAM" id="SSF159127">
    <property type="entry name" value="HupF/HypC-like"/>
    <property type="match status" value="1"/>
</dbReference>
<dbReference type="EMBL" id="LGFU01000096">
    <property type="protein sequence ID" value="KUK45991.1"/>
    <property type="molecule type" value="Genomic_DNA"/>
</dbReference>
<dbReference type="GO" id="GO:1902670">
    <property type="term" value="F:carbon dioxide binding"/>
    <property type="evidence" value="ECO:0007669"/>
    <property type="project" value="TreeGrafter"/>
</dbReference>
<dbReference type="PANTHER" id="PTHR35177:SF2">
    <property type="entry name" value="HYDROGENASE MATURATION FACTOR HYBG"/>
    <property type="match status" value="1"/>
</dbReference>
<comment type="caution">
    <text evidence="2">The sequence shown here is derived from an EMBL/GenBank/DDBJ whole genome shotgun (WGS) entry which is preliminary data.</text>
</comment>
<comment type="similarity">
    <text evidence="1">Belongs to the HupF/HypC family.</text>
</comment>
<evidence type="ECO:0000313" key="3">
    <source>
        <dbReference type="Proteomes" id="UP000064249"/>
    </source>
</evidence>
<dbReference type="FunFam" id="2.30.30.140:FF:000022">
    <property type="entry name" value="Hydrogenase assembly chaperone HybG"/>
    <property type="match status" value="1"/>
</dbReference>
<dbReference type="AlphaFoldDB" id="A0A101FWZ1"/>
<dbReference type="PROSITE" id="PS01097">
    <property type="entry name" value="HUPF_HYPC"/>
    <property type="match status" value="1"/>
</dbReference>
<dbReference type="NCBIfam" id="TIGR00074">
    <property type="entry name" value="hypC_hupF"/>
    <property type="match status" value="1"/>
</dbReference>
<dbReference type="InterPro" id="IPR001109">
    <property type="entry name" value="Hydrogenase_HupF/HypC"/>
</dbReference>
<proteinExistence type="inferred from homology"/>
<dbReference type="Pfam" id="PF01455">
    <property type="entry name" value="HupF_HypC"/>
    <property type="match status" value="1"/>
</dbReference>
<reference evidence="2 3" key="1">
    <citation type="journal article" date="2015" name="MBio">
        <title>Genome-Resolved Metagenomic Analysis Reveals Roles for Candidate Phyla and Other Microbial Community Members in Biogeochemical Transformations in Oil Reservoirs.</title>
        <authorList>
            <person name="Hu P."/>
            <person name="Tom L."/>
            <person name="Singh A."/>
            <person name="Thomas B.C."/>
            <person name="Baker B.J."/>
            <person name="Piceno Y.M."/>
            <person name="Andersen G.L."/>
            <person name="Banfield J.F."/>
        </authorList>
    </citation>
    <scope>NUCLEOTIDE SEQUENCE [LARGE SCALE GENOMIC DNA]</scope>
    <source>
        <strain evidence="2">46_16</strain>
    </source>
</reference>
<sequence length="84" mass="9228">MCLGIPGKIITIYENHGTKMAKIDFGGVSREACIEVIPEAKPGDWTIVHAGFALNLLSEDEAQETLDILQEMSELAEEENPLNE</sequence>
<evidence type="ECO:0000313" key="2">
    <source>
        <dbReference type="EMBL" id="KUK45991.1"/>
    </source>
</evidence>